<evidence type="ECO:0008006" key="4">
    <source>
        <dbReference type="Google" id="ProtNLM"/>
    </source>
</evidence>
<dbReference type="STRING" id="1090615.SAMN04515671_1744"/>
<organism evidence="2 3">
    <name type="scientific">Nakamurella panacisegetis</name>
    <dbReference type="NCBI Taxonomy" id="1090615"/>
    <lineage>
        <taxon>Bacteria</taxon>
        <taxon>Bacillati</taxon>
        <taxon>Actinomycetota</taxon>
        <taxon>Actinomycetes</taxon>
        <taxon>Nakamurellales</taxon>
        <taxon>Nakamurellaceae</taxon>
        <taxon>Nakamurella</taxon>
    </lineage>
</organism>
<dbReference type="SUPFAM" id="SSF55961">
    <property type="entry name" value="Bet v1-like"/>
    <property type="match status" value="1"/>
</dbReference>
<name>A0A1H0LP19_9ACTN</name>
<evidence type="ECO:0000313" key="3">
    <source>
        <dbReference type="Proteomes" id="UP000198741"/>
    </source>
</evidence>
<reference evidence="2 3" key="1">
    <citation type="submission" date="2016-10" db="EMBL/GenBank/DDBJ databases">
        <authorList>
            <person name="de Groot N.N."/>
        </authorList>
    </citation>
    <scope>NUCLEOTIDE SEQUENCE [LARGE SCALE GENOMIC DNA]</scope>
    <source>
        <strain evidence="3">P4-7,KCTC 19426,CECT 7604</strain>
    </source>
</reference>
<accession>A0A1H0LP19</accession>
<dbReference type="RefSeq" id="WP_090475616.1">
    <property type="nucleotide sequence ID" value="NZ_LT629710.1"/>
</dbReference>
<protein>
    <recommendedName>
        <fullName evidence="4">Polyketide cyclase / dehydrase and lipid transport</fullName>
    </recommendedName>
</protein>
<feature type="region of interest" description="Disordered" evidence="1">
    <location>
        <begin position="207"/>
        <end position="229"/>
    </location>
</feature>
<keyword evidence="3" id="KW-1185">Reference proteome</keyword>
<evidence type="ECO:0000313" key="2">
    <source>
        <dbReference type="EMBL" id="SDO69999.1"/>
    </source>
</evidence>
<dbReference type="Gene3D" id="3.30.530.20">
    <property type="match status" value="1"/>
</dbReference>
<dbReference type="EMBL" id="LT629710">
    <property type="protein sequence ID" value="SDO69999.1"/>
    <property type="molecule type" value="Genomic_DNA"/>
</dbReference>
<evidence type="ECO:0000256" key="1">
    <source>
        <dbReference type="SAM" id="MobiDB-lite"/>
    </source>
</evidence>
<dbReference type="OrthoDB" id="3255669at2"/>
<dbReference type="AlphaFoldDB" id="A0A1H0LP19"/>
<dbReference type="Proteomes" id="UP000198741">
    <property type="component" value="Chromosome I"/>
</dbReference>
<sequence length="229" mass="25106">MRIPIAGPAAAVGGGALAAAVYVAAYEHWRWRCLGWGATPTDVHLPGDDLLPEPDMLSTRAVTIAAPVSDVWPWLAQMGPGRGGAYTYDWIENLFGLGMHSTDEILPQFQNVAVGDHIRLGRSGPVLRLVLVEPHRTLVWRSDDGTWVWAFQLEAEGTRTRLISRNRISVPGASWARRMLDRYLMEPGSLVMERKMLNGIKDRAERLTRGAHAPTSTRHPEPSAAGASG</sequence>
<gene>
    <name evidence="2" type="ORF">SAMN04515671_1744</name>
</gene>
<dbReference type="InterPro" id="IPR023393">
    <property type="entry name" value="START-like_dom_sf"/>
</dbReference>
<proteinExistence type="predicted"/>